<dbReference type="EMBL" id="DAASUW010000065">
    <property type="protein sequence ID" value="HAE7125115.1"/>
    <property type="molecule type" value="Genomic_DNA"/>
</dbReference>
<dbReference type="RefSeq" id="WP_121768366.1">
    <property type="nucleotide sequence ID" value="NZ_PVNQ01000004.1"/>
</dbReference>
<sequence>MALNLDTLGLSATVTAEGISAPDYQTILDTLTSYFQQIYGSDAYLEPDSKDGQMVALVALAIHDANNTAISVYNCFSPATGYGAALTSNVKINGIARKGATNSTVDLLLTGTAGTTITNGTVKDTNNVIWRLPASVVIGVDSTVTATAICSKSGAVAAPVGAITTINTPTRGWTSVTNPAAATVGAPAETDAELRIRQGQSVAIPSITPFEGVDGAIANIAGVTRHKLYENDTGKTDGNGLPPHSISAIVDGGDVTEIARAIRGNKGQGVRTWGKTSVTVPDKYGNPHIISFSRPTDVPVYGKITLTVFAGYTSQIGVQIQQAVADYINRLMIGDQVLLSRIYSPANLGVVSGGNARYYDIQELLIGKSPEAVAAANINIAYDESASCKPENIIITVAA</sequence>
<protein>
    <recommendedName>
        <fullName evidence="1">Baseplate protein J-like barrel domain-containing protein</fullName>
    </recommendedName>
</protein>
<feature type="domain" description="Baseplate protein J-like barrel" evidence="1">
    <location>
        <begin position="108"/>
        <end position="185"/>
    </location>
</feature>
<dbReference type="AlphaFoldDB" id="A0A735RGJ7"/>
<reference evidence="2" key="2">
    <citation type="submission" date="2018-07" db="EMBL/GenBank/DDBJ databases">
        <authorList>
            <consortium name="NCBI Pathogen Detection Project"/>
        </authorList>
    </citation>
    <scope>NUCLEOTIDE SEQUENCE</scope>
    <source>
        <strain evidence="2">128-87</strain>
    </source>
</reference>
<reference evidence="2" key="1">
    <citation type="journal article" date="2018" name="Genome Biol.">
        <title>SKESA: strategic k-mer extension for scrupulous assemblies.</title>
        <authorList>
            <person name="Souvorov A."/>
            <person name="Agarwala R."/>
            <person name="Lipman D.J."/>
        </authorList>
    </citation>
    <scope>NUCLEOTIDE SEQUENCE</scope>
    <source>
        <strain evidence="2">128-87</strain>
    </source>
</reference>
<comment type="caution">
    <text evidence="2">The sequence shown here is derived from an EMBL/GenBank/DDBJ whole genome shotgun (WGS) entry which is preliminary data.</text>
</comment>
<evidence type="ECO:0000259" key="1">
    <source>
        <dbReference type="Pfam" id="PF04865"/>
    </source>
</evidence>
<name>A0A735RGJ7_SALDZ</name>
<evidence type="ECO:0000313" key="2">
    <source>
        <dbReference type="EMBL" id="HAE7125115.1"/>
    </source>
</evidence>
<organism evidence="2">
    <name type="scientific">Salmonella enterica subsp. diarizonae serovar 48:i:z</name>
    <dbReference type="NCBI Taxonomy" id="1192842"/>
    <lineage>
        <taxon>Bacteria</taxon>
        <taxon>Pseudomonadati</taxon>
        <taxon>Pseudomonadota</taxon>
        <taxon>Gammaproteobacteria</taxon>
        <taxon>Enterobacterales</taxon>
        <taxon>Enterobacteriaceae</taxon>
        <taxon>Salmonella</taxon>
    </lineage>
</organism>
<dbReference type="Pfam" id="PF04865">
    <property type="entry name" value="Baseplate_J"/>
    <property type="match status" value="1"/>
</dbReference>
<proteinExistence type="predicted"/>
<accession>A0A735RGJ7</accession>
<gene>
    <name evidence="2" type="ORF">GND69_005021</name>
</gene>
<dbReference type="InterPro" id="IPR006949">
    <property type="entry name" value="Barrel_Baseplate_J-like"/>
</dbReference>